<protein>
    <submittedName>
        <fullName evidence="3">Putative hhh secreted protein</fullName>
    </submittedName>
</protein>
<proteinExistence type="evidence at transcript level"/>
<evidence type="ECO:0000256" key="2">
    <source>
        <dbReference type="SAM" id="SignalP"/>
    </source>
</evidence>
<organism evidence="3">
    <name type="scientific">Psorophora albipes</name>
    <dbReference type="NCBI Taxonomy" id="869069"/>
    <lineage>
        <taxon>Eukaryota</taxon>
        <taxon>Metazoa</taxon>
        <taxon>Ecdysozoa</taxon>
        <taxon>Arthropoda</taxon>
        <taxon>Hexapoda</taxon>
        <taxon>Insecta</taxon>
        <taxon>Pterygota</taxon>
        <taxon>Neoptera</taxon>
        <taxon>Endopterygota</taxon>
        <taxon>Diptera</taxon>
        <taxon>Nematocera</taxon>
        <taxon>Culicoidea</taxon>
        <taxon>Culicidae</taxon>
        <taxon>Culicinae</taxon>
        <taxon>Aedini</taxon>
        <taxon>Psorophora</taxon>
    </lineage>
</organism>
<feature type="chain" id="PRO_5004587147" evidence="2">
    <location>
        <begin position="20"/>
        <end position="103"/>
    </location>
</feature>
<name>T1E3C2_9DIPT</name>
<feature type="compositionally biased region" description="Basic residues" evidence="1">
    <location>
        <begin position="24"/>
        <end position="33"/>
    </location>
</feature>
<dbReference type="AlphaFoldDB" id="T1E3C2"/>
<feature type="signal peptide" evidence="2">
    <location>
        <begin position="1"/>
        <end position="19"/>
    </location>
</feature>
<evidence type="ECO:0000256" key="1">
    <source>
        <dbReference type="SAM" id="MobiDB-lite"/>
    </source>
</evidence>
<dbReference type="EMBL" id="GALA01000490">
    <property type="protein sequence ID" value="JAA94362.1"/>
    <property type="molecule type" value="mRNA"/>
</dbReference>
<feature type="region of interest" description="Disordered" evidence="1">
    <location>
        <begin position="24"/>
        <end position="90"/>
    </location>
</feature>
<sequence>MKILLVTFLVAIVALVAIALPHHHHNGTSHHHPPGGQWNGADAAGSAGQFNRTFPGGFRPPRWGGPFGPRRNNSGPSVQPPQQPFDFEPAVFQVQDQVQDVVV</sequence>
<keyword evidence="2" id="KW-0732">Signal</keyword>
<accession>T1E3C2</accession>
<feature type="compositionally biased region" description="Low complexity" evidence="1">
    <location>
        <begin position="50"/>
        <end position="73"/>
    </location>
</feature>
<evidence type="ECO:0000313" key="3">
    <source>
        <dbReference type="EMBL" id="JAA94362.1"/>
    </source>
</evidence>
<reference evidence="3" key="1">
    <citation type="journal article" date="2013" name="BMC Genomics">
        <title>A deep insight into the sialotranscriptome of the mosquito, Psorophora albipes.</title>
        <authorList>
            <person name="Chagas A.C."/>
            <person name="Calvo E."/>
            <person name="Rios-Velasquez C.M."/>
            <person name="Pessoa F.A."/>
            <person name="Medeiros J.F."/>
            <person name="Ribeiro J.M."/>
        </authorList>
    </citation>
    <scope>NUCLEOTIDE SEQUENCE</scope>
</reference>